<name>A0A6N7VDB9_9FIRM</name>
<dbReference type="InterPro" id="IPR000421">
    <property type="entry name" value="FA58C"/>
</dbReference>
<feature type="domain" description="Endo-alpha-N-acetylgalactosaminidase" evidence="9">
    <location>
        <begin position="1039"/>
        <end position="1186"/>
    </location>
</feature>
<dbReference type="Pfam" id="PF00754">
    <property type="entry name" value="F5_F8_type_C"/>
    <property type="match status" value="1"/>
</dbReference>
<dbReference type="InterPro" id="IPR025706">
    <property type="entry name" value="Endoa_GalNAc"/>
</dbReference>
<dbReference type="Pfam" id="PF21466">
    <property type="entry name" value="GH101_dom-5"/>
    <property type="match status" value="1"/>
</dbReference>
<dbReference type="InterPro" id="IPR035364">
    <property type="entry name" value="Beta_sandwich_GH101"/>
</dbReference>
<dbReference type="Pfam" id="PF18656">
    <property type="entry name" value="DUF5633"/>
    <property type="match status" value="1"/>
</dbReference>
<dbReference type="Gene3D" id="2.60.120.870">
    <property type="match status" value="1"/>
</dbReference>
<protein>
    <submittedName>
        <fullName evidence="10">YSIRK signal domain/LPXTG anchor domain surface protein</fullName>
    </submittedName>
</protein>
<feature type="region of interest" description="Disordered" evidence="1">
    <location>
        <begin position="1659"/>
        <end position="1678"/>
    </location>
</feature>
<dbReference type="InterPro" id="IPR040502">
    <property type="entry name" value="GH101_dom-6"/>
</dbReference>
<dbReference type="Proteomes" id="UP000441925">
    <property type="component" value="Unassembled WGS sequence"/>
</dbReference>
<evidence type="ECO:0000313" key="11">
    <source>
        <dbReference type="Proteomes" id="UP000441925"/>
    </source>
</evidence>
<evidence type="ECO:0000313" key="10">
    <source>
        <dbReference type="EMBL" id="MSS77448.1"/>
    </source>
</evidence>
<evidence type="ECO:0000259" key="8">
    <source>
        <dbReference type="Pfam" id="PF18080"/>
    </source>
</evidence>
<keyword evidence="11" id="KW-1185">Reference proteome</keyword>
<dbReference type="Gene3D" id="3.20.20.80">
    <property type="entry name" value="Glycosidases"/>
    <property type="match status" value="1"/>
</dbReference>
<feature type="domain" description="Glycosyl hydrolase 101 beta-sandwich" evidence="5">
    <location>
        <begin position="870"/>
        <end position="997"/>
    </location>
</feature>
<organism evidence="10 11">
    <name type="scientific">Anaerococcus porci</name>
    <dbReference type="NCBI Taxonomy" id="2652269"/>
    <lineage>
        <taxon>Bacteria</taxon>
        <taxon>Bacillati</taxon>
        <taxon>Bacillota</taxon>
        <taxon>Tissierellia</taxon>
        <taxon>Tissierellales</taxon>
        <taxon>Peptoniphilaceae</taxon>
        <taxon>Anaerococcus</taxon>
    </lineage>
</organism>
<evidence type="ECO:0000259" key="6">
    <source>
        <dbReference type="Pfam" id="PF17974"/>
    </source>
</evidence>
<feature type="domain" description="Endo-alpha-N-acetylgalactosaminidase" evidence="6">
    <location>
        <begin position="1187"/>
        <end position="1378"/>
    </location>
</feature>
<dbReference type="Gene3D" id="2.70.98.10">
    <property type="match status" value="1"/>
</dbReference>
<feature type="domain" description="Galactose mutarotase-like fold" evidence="8">
    <location>
        <begin position="314"/>
        <end position="572"/>
    </location>
</feature>
<dbReference type="GO" id="GO:0033926">
    <property type="term" value="F:endo-alpha-N-acetylgalactosaminidase activity"/>
    <property type="evidence" value="ECO:0007669"/>
    <property type="project" value="InterPro"/>
</dbReference>
<feature type="chain" id="PRO_5026981523" evidence="2">
    <location>
        <begin position="35"/>
        <end position="1796"/>
    </location>
</feature>
<dbReference type="Gene3D" id="2.60.120.260">
    <property type="entry name" value="Galactose-binding domain-like"/>
    <property type="match status" value="3"/>
</dbReference>
<evidence type="ECO:0000259" key="9">
    <source>
        <dbReference type="Pfam" id="PF21466"/>
    </source>
</evidence>
<feature type="domain" description="Endo-alpha-N-acetylgalactosaminidase N-terminal" evidence="7">
    <location>
        <begin position="110"/>
        <end position="288"/>
    </location>
</feature>
<evidence type="ECO:0000259" key="5">
    <source>
        <dbReference type="Pfam" id="PF17451"/>
    </source>
</evidence>
<evidence type="ECO:0000259" key="3">
    <source>
        <dbReference type="Pfam" id="PF00754"/>
    </source>
</evidence>
<dbReference type="CDD" id="cd14244">
    <property type="entry name" value="GH_101_like"/>
    <property type="match status" value="1"/>
</dbReference>
<evidence type="ECO:0000256" key="1">
    <source>
        <dbReference type="SAM" id="MobiDB-lite"/>
    </source>
</evidence>
<dbReference type="InterPro" id="IPR008979">
    <property type="entry name" value="Galactose-bd-like_sf"/>
</dbReference>
<dbReference type="Pfam" id="PF17451">
    <property type="entry name" value="Glyco_hyd_101C"/>
    <property type="match status" value="1"/>
</dbReference>
<dbReference type="InterPro" id="IPR014718">
    <property type="entry name" value="GH-type_carb-bd"/>
</dbReference>
<evidence type="ECO:0000259" key="7">
    <source>
        <dbReference type="Pfam" id="PF17995"/>
    </source>
</evidence>
<dbReference type="EMBL" id="VULQ01000003">
    <property type="protein sequence ID" value="MSS77448.1"/>
    <property type="molecule type" value="Genomic_DNA"/>
</dbReference>
<dbReference type="InterPro" id="IPR040912">
    <property type="entry name" value="DUF5633"/>
</dbReference>
<gene>
    <name evidence="10" type="ORF">FYJ26_03350</name>
</gene>
<dbReference type="InterPro" id="IPR040633">
    <property type="entry name" value="Gal_mutarotas_3"/>
</dbReference>
<feature type="compositionally biased region" description="Basic and acidic residues" evidence="1">
    <location>
        <begin position="97"/>
        <end position="139"/>
    </location>
</feature>
<dbReference type="SUPFAM" id="SSF49785">
    <property type="entry name" value="Galactose-binding domain-like"/>
    <property type="match status" value="1"/>
</dbReference>
<comment type="caution">
    <text evidence="10">The sequence shown here is derived from an EMBL/GenBank/DDBJ whole genome shotgun (WGS) entry which is preliminary data.</text>
</comment>
<feature type="domain" description="Endo-alpha-N-acetylgalactosaminidase" evidence="4">
    <location>
        <begin position="573"/>
        <end position="863"/>
    </location>
</feature>
<keyword evidence="2" id="KW-0732">Signal</keyword>
<reference evidence="10 11" key="1">
    <citation type="submission" date="2019-08" db="EMBL/GenBank/DDBJ databases">
        <title>In-depth cultivation of the pig gut microbiome towards novel bacterial diversity and tailored functional studies.</title>
        <authorList>
            <person name="Wylensek D."/>
            <person name="Hitch T.C.A."/>
            <person name="Clavel T."/>
        </authorList>
    </citation>
    <scope>NUCLEOTIDE SEQUENCE [LARGE SCALE GENOMIC DNA]</scope>
    <source>
        <strain evidence="10 11">WCA-380-WT-2B</strain>
    </source>
</reference>
<feature type="domain" description="F5/8 type C" evidence="3">
    <location>
        <begin position="1477"/>
        <end position="1595"/>
    </location>
</feature>
<feature type="signal peptide" evidence="2">
    <location>
        <begin position="1"/>
        <end position="34"/>
    </location>
</feature>
<dbReference type="InterPro" id="IPR049314">
    <property type="entry name" value="GH101_dom-5"/>
</dbReference>
<sequence length="1796" mass="204428">MKEKYLVKNKLPKKILACVISLSVLTIASSESFAQEDVVNDSNIENKEVIKELKKDESIAEDNSNKAEENTKEEVNKNTKEDIKKDLEENTENDLNTTEKNDTSKEVIEWEKTSQKGEVKETKLDGSHYNELKSTKENDNGANTATFKKEGLMSDPSGNTNVNIDFIDKSKEKESRFGVFLYHKDYKNNIFVGYDRAGWFWEYKFDGNGDYYKGARVQTPKIGEKNSLSISIKKDGQLNATNNGKAVFDTTVIPKNVFDALIENRTLLLKLGSFNGELTNVLVKTDNQENVKEEEKIFEKGAKIDDSKAIYDSIEADDIKASIDTLFPRVKEYSYKGKTFKANPNFADTLTINGVEVKPNVKYEKISRNEAKYTLSIKNEEFFIDTILDVRMKVLKNQLHFNIVDIVNNNNIKAGETIDNPQKLISTIDFKDNFLASVSSKDEGAAFDGARMSVNTHKRGDVHIDVDNPMNDIEEKGYMYGFVTNKNLSVAVWSNSQFNYGGGSDDYTRLTIEKKTYGDENFLGINSSSYIYQLAYKNKDGSYKVFDERTWIKPSAKIAFADDLNDDGKIDWQDGAIAYRDIMNNPMGHEYVKDLVGQRIAMNFGSQAQNPFLTSIDGIKKVYLNTDGLGQMVLLKGYGSEGHDSGHLNYADIGKRMGGAEDFNKLLELGKKYGARIGIHVNASETYPESKYFTPDRLRKDRNGNFAYGWNWLDQGINIDAAYDLAYGRFNRFEDLKKIVGDRLDFIYVDVWGNGQSGNNNAWASHQLSKELNDLGWRAAFEWGFAGEYDSTFQHWAADLTYGGYSLKGINSNIVRFLRNHQKDSWVGNYPAYGGAAVNPLLGGYDMIDFEGWQGRNDWAGFIRNIFKTNLPTKFVQHYRVYEWKNGKAVDMSDNGESYKWTPEMEIKLRNEKENGFDELIINRKSNDLNDEGYMQRTMKLNGKVVFDEGKYLLPWEFEGIEKLYHFNPEGGKTSWDVLDGWSGKVYLYELTDLGKKNEKVIEIKNGKIELDAKANTAYVIYKENAKKEDIKWSEAMGIEDVGFNSKSLDHWDIKGDKEKVQVVLSQGANPMLKIADNEDEVSLTQNIKGLKANTQYAIYVGVDNRSDAKAFIDIKSNSKTYSNYTEKSIALNYVKANAHNTWDKSATVDNKSYFQNMYVYFTTGDNPEDVTLTLRRETGRGASYFDDLRVFENKSQMYGNNHDLKEGDFFQDFEQVGQGIFPFVIGGVEGVEDNRTHLAEKNAPYTQKGWNGKVINDVIDGNWSLKTNGLTGRNRLVYQTIPQNFRFEEGYIYQVAFDYEAGSDGTYAFVIGDGEYTNPQNLRVYSLGKSWEDGKEESGKRAKFLVEGGKQRWIGILSTTEPADTKASGGNEANFRSYKDFMLDNLLIRKVELSSSLLKENFFGNFYTEKDLSIYDEKSVKTYQDALAKLVIASEDINPEDLQKLIDDVYTKQNELKLTKKYINIEDIENLYAVAQGGEELENAFDGDSSTIWHSPWQNISIGESATVELIKPILIKNFTYLPRQSGANGRIKAGKLEIIDDKNNSRILEFKDYANDASAKTLEFEKAIIAKKIIITPTETYGDQANKFLSAAEFIFGLENTNEGHKAIDYDKLLLVIKDSNNKSFDLLKENFDYLKENDLISHDSFEKILKQIEEDKEKEKTNKNNEKNQEKPSDDKIVVDEKATEDTFNLDKGFDKKSDAIKQAEAIIKNSKLNKLYIIRKGNDGKYYIRLLKEEKPERIKMKVKSKKTKTDFKYVGEKKKSNNPKTGINSLKLSLASLFSAMLGLFISKKRK</sequence>
<dbReference type="Pfam" id="PF17995">
    <property type="entry name" value="GH101_N"/>
    <property type="match status" value="1"/>
</dbReference>
<dbReference type="Pfam" id="PF17974">
    <property type="entry name" value="GalBD_like"/>
    <property type="match status" value="1"/>
</dbReference>
<dbReference type="GO" id="GO:0030246">
    <property type="term" value="F:carbohydrate binding"/>
    <property type="evidence" value="ECO:0007669"/>
    <property type="project" value="InterPro"/>
</dbReference>
<feature type="region of interest" description="Disordered" evidence="1">
    <location>
        <begin position="53"/>
        <end position="154"/>
    </location>
</feature>
<dbReference type="InterPro" id="IPR013780">
    <property type="entry name" value="Glyco_hydro_b"/>
</dbReference>
<evidence type="ECO:0000256" key="2">
    <source>
        <dbReference type="SAM" id="SignalP"/>
    </source>
</evidence>
<dbReference type="Pfam" id="PF18080">
    <property type="entry name" value="Gal_mutarotas_3"/>
    <property type="match status" value="1"/>
</dbReference>
<dbReference type="Pfam" id="PF12905">
    <property type="entry name" value="Glyco_hydro_101"/>
    <property type="match status" value="1"/>
</dbReference>
<accession>A0A6N7VDB9</accession>
<feature type="compositionally biased region" description="Basic and acidic residues" evidence="1">
    <location>
        <begin position="53"/>
        <end position="88"/>
    </location>
</feature>
<dbReference type="Gene3D" id="2.60.40.1180">
    <property type="entry name" value="Golgi alpha-mannosidase II"/>
    <property type="match status" value="1"/>
</dbReference>
<dbReference type="InterPro" id="IPR040575">
    <property type="entry name" value="GH101_N"/>
</dbReference>
<evidence type="ECO:0000259" key="4">
    <source>
        <dbReference type="Pfam" id="PF12905"/>
    </source>
</evidence>
<proteinExistence type="predicted"/>
<dbReference type="RefSeq" id="WP_154539595.1">
    <property type="nucleotide sequence ID" value="NZ_VULQ01000003.1"/>
</dbReference>